<name>A0A672YSX4_9TELE</name>
<keyword evidence="9" id="KW-0007">Acetylation</keyword>
<dbReference type="PANTHER" id="PTHR11751:SF469">
    <property type="entry name" value="ALANINE TRANSAMINASE"/>
    <property type="match status" value="1"/>
</dbReference>
<comment type="pathway">
    <text evidence="10">Amino-acid degradation; L-alanine degradation via transaminase pathway; pyruvate from L-alanine: step 1/1.</text>
</comment>
<dbReference type="PANTHER" id="PTHR11751">
    <property type="entry name" value="ALANINE AMINOTRANSFERASE"/>
    <property type="match status" value="1"/>
</dbReference>
<evidence type="ECO:0000256" key="7">
    <source>
        <dbReference type="ARBA" id="ARBA00022679"/>
    </source>
</evidence>
<reference evidence="20" key="2">
    <citation type="submission" date="2025-08" db="UniProtKB">
        <authorList>
            <consortium name="Ensembl"/>
        </authorList>
    </citation>
    <scope>IDENTIFICATION</scope>
</reference>
<feature type="domain" description="Aminotransferase class I/classII large" evidence="19">
    <location>
        <begin position="87"/>
        <end position="245"/>
    </location>
</feature>
<evidence type="ECO:0000256" key="8">
    <source>
        <dbReference type="ARBA" id="ARBA00022898"/>
    </source>
</evidence>
<keyword evidence="5" id="KW-0597">Phosphoprotein</keyword>
<dbReference type="InterPro" id="IPR004839">
    <property type="entry name" value="Aminotransferase_I/II_large"/>
</dbReference>
<evidence type="ECO:0000256" key="2">
    <source>
        <dbReference type="ARBA" id="ARBA00004496"/>
    </source>
</evidence>
<evidence type="ECO:0000256" key="13">
    <source>
        <dbReference type="ARBA" id="ARBA00047412"/>
    </source>
</evidence>
<evidence type="ECO:0000256" key="17">
    <source>
        <dbReference type="ARBA" id="ARBA00080231"/>
    </source>
</evidence>
<accession>A0A672YSX4</accession>
<dbReference type="InterPro" id="IPR045088">
    <property type="entry name" value="ALAT1/2-like"/>
</dbReference>
<evidence type="ECO:0000256" key="11">
    <source>
        <dbReference type="ARBA" id="ARBA00025785"/>
    </source>
</evidence>
<dbReference type="Gene3D" id="3.40.640.10">
    <property type="entry name" value="Type I PLP-dependent aspartate aminotransferase-like (Major domain)"/>
    <property type="match status" value="2"/>
</dbReference>
<dbReference type="GO" id="GO:0042853">
    <property type="term" value="P:L-alanine catabolic process"/>
    <property type="evidence" value="ECO:0007669"/>
    <property type="project" value="UniProtKB-UniPathway"/>
</dbReference>
<dbReference type="EC" id="2.6.1.2" evidence="12"/>
<dbReference type="AlphaFoldDB" id="A0A672YSX4"/>
<evidence type="ECO:0000256" key="12">
    <source>
        <dbReference type="ARBA" id="ARBA00026106"/>
    </source>
</evidence>
<evidence type="ECO:0000259" key="19">
    <source>
        <dbReference type="Pfam" id="PF00155"/>
    </source>
</evidence>
<comment type="similarity">
    <text evidence="11">Belongs to the class-I pyridoxal-phosphate-dependent aminotransferase family. Alanine aminotransferase subfamily.</text>
</comment>
<keyword evidence="8" id="KW-0663">Pyridoxal phosphate</keyword>
<keyword evidence="7" id="KW-0808">Transferase</keyword>
<evidence type="ECO:0000256" key="1">
    <source>
        <dbReference type="ARBA" id="ARBA00001933"/>
    </source>
</evidence>
<evidence type="ECO:0000256" key="6">
    <source>
        <dbReference type="ARBA" id="ARBA00022576"/>
    </source>
</evidence>
<reference evidence="20" key="1">
    <citation type="submission" date="2019-06" db="EMBL/GenBank/DDBJ databases">
        <authorList>
            <consortium name="Wellcome Sanger Institute Data Sharing"/>
        </authorList>
    </citation>
    <scope>NUCLEOTIDE SEQUENCE [LARGE SCALE GENOMIC DNA]</scope>
</reference>
<gene>
    <name evidence="20" type="primary">LOC115437373</name>
</gene>
<comment type="function">
    <text evidence="14">Catalyzes the reversible transamination between alanine and 2-oxoglutarate to form pyruvate and glutamate. Participates in cellular nitrogen metabolism and also in liver gluconeogenesis starting with precursors transported from skeletal muscles.</text>
</comment>
<dbReference type="InterPro" id="IPR015422">
    <property type="entry name" value="PyrdxlP-dep_Trfase_small"/>
</dbReference>
<dbReference type="InterPro" id="IPR015421">
    <property type="entry name" value="PyrdxlP-dep_Trfase_major"/>
</dbReference>
<dbReference type="FunFam" id="1.10.287.1970:FF:000001">
    <property type="entry name" value="Alanine aminotransferase 2"/>
    <property type="match status" value="1"/>
</dbReference>
<dbReference type="GO" id="GO:0030170">
    <property type="term" value="F:pyridoxal phosphate binding"/>
    <property type="evidence" value="ECO:0007669"/>
    <property type="project" value="InterPro"/>
</dbReference>
<evidence type="ECO:0000256" key="9">
    <source>
        <dbReference type="ARBA" id="ARBA00022990"/>
    </source>
</evidence>
<comment type="cofactor">
    <cofactor evidence="1">
        <name>pyridoxal 5'-phosphate</name>
        <dbReference type="ChEBI" id="CHEBI:597326"/>
    </cofactor>
</comment>
<dbReference type="FunFam" id="3.40.640.10:FF:000236">
    <property type="entry name" value="Alanine aminotransferase 2"/>
    <property type="match status" value="1"/>
</dbReference>
<evidence type="ECO:0000256" key="15">
    <source>
        <dbReference type="ARBA" id="ARBA00074120"/>
    </source>
</evidence>
<evidence type="ECO:0000256" key="4">
    <source>
        <dbReference type="ARBA" id="ARBA00022490"/>
    </source>
</evidence>
<dbReference type="CDD" id="cd00609">
    <property type="entry name" value="AAT_like"/>
    <property type="match status" value="1"/>
</dbReference>
<dbReference type="GO" id="GO:0005737">
    <property type="term" value="C:cytoplasm"/>
    <property type="evidence" value="ECO:0007669"/>
    <property type="project" value="UniProtKB-SubCell"/>
</dbReference>
<dbReference type="Proteomes" id="UP000472271">
    <property type="component" value="Chromosome 17"/>
</dbReference>
<evidence type="ECO:0000313" key="21">
    <source>
        <dbReference type="Proteomes" id="UP000472271"/>
    </source>
</evidence>
<evidence type="ECO:0000256" key="3">
    <source>
        <dbReference type="ARBA" id="ARBA00011738"/>
    </source>
</evidence>
<feature type="domain" description="Aminotransferase class I/classII large" evidence="19">
    <location>
        <begin position="270"/>
        <end position="449"/>
    </location>
</feature>
<keyword evidence="4" id="KW-0963">Cytoplasm</keyword>
<dbReference type="SUPFAM" id="SSF53383">
    <property type="entry name" value="PLP-dependent transferases"/>
    <property type="match status" value="1"/>
</dbReference>
<dbReference type="Gene3D" id="3.90.1150.10">
    <property type="entry name" value="Aspartate Aminotransferase, domain 1"/>
    <property type="match status" value="2"/>
</dbReference>
<comment type="catalytic activity">
    <reaction evidence="13">
        <text>L-alanine + 2-oxoglutarate = pyruvate + L-glutamate</text>
        <dbReference type="Rhea" id="RHEA:19453"/>
        <dbReference type="ChEBI" id="CHEBI:15361"/>
        <dbReference type="ChEBI" id="CHEBI:16810"/>
        <dbReference type="ChEBI" id="CHEBI:29985"/>
        <dbReference type="ChEBI" id="CHEBI:57972"/>
        <dbReference type="EC" id="2.6.1.2"/>
    </reaction>
</comment>
<proteinExistence type="inferred from homology"/>
<comment type="subcellular location">
    <subcellularLocation>
        <location evidence="2">Cytoplasm</location>
    </subcellularLocation>
</comment>
<dbReference type="InParanoid" id="A0A672YSX4"/>
<evidence type="ECO:0000256" key="16">
    <source>
        <dbReference type="ARBA" id="ARBA00076222"/>
    </source>
</evidence>
<keyword evidence="21" id="KW-1185">Reference proteome</keyword>
<sequence>KWSERKVTIFTPMSDQQETGPTMRRLSQLESVVLWNRARQIKRELKQGVKKPYREVIDISWGDPQGGGIKPLSFVRQVLAACHYPQLLNSDKLPEDVRQRAERLLKECAGRSTGSYTATQGIPYIVKGISEFITRRDGGVPSFPNNIYISSGSQWSLQVPTSLILIISSFFFTGVLTPVPCYDKVNMSIRELGGVTIPYYLHEDQGWELQIEELNRALESAKGVCNPVALYVMNPGNPTGSLPQRRSSFSWLMSEFVSYKKVLAEMGPPISETVELASFHSASKGLIGECGLRGGYVELVNVDPAVMEYIYKLFSTDSCASVPGQIALNLMTHPPQPGDPSYSLYNEVIMTITQLMRVFEVLNSVPGFSCQPVEGGGFAFPRLHLPLNAIHKAKEAGMQPDEFYCVRLLEESGLLVNPGWNFEQKEGTSHFRMNIMIKEETLEGVLRRLVSFHTKFMKEFS</sequence>
<dbReference type="Gene3D" id="1.10.287.1970">
    <property type="match status" value="1"/>
</dbReference>
<evidence type="ECO:0000256" key="5">
    <source>
        <dbReference type="ARBA" id="ARBA00022553"/>
    </source>
</evidence>
<evidence type="ECO:0000256" key="18">
    <source>
        <dbReference type="ARBA" id="ARBA00082842"/>
    </source>
</evidence>
<dbReference type="Pfam" id="PF00155">
    <property type="entry name" value="Aminotran_1_2"/>
    <property type="match status" value="2"/>
</dbReference>
<evidence type="ECO:0000256" key="10">
    <source>
        <dbReference type="ARBA" id="ARBA00025708"/>
    </source>
</evidence>
<dbReference type="GO" id="GO:0004021">
    <property type="term" value="F:L-alanine:2-oxoglutarate aminotransferase activity"/>
    <property type="evidence" value="ECO:0007669"/>
    <property type="project" value="UniProtKB-EC"/>
</dbReference>
<keyword evidence="6" id="KW-0032">Aminotransferase</keyword>
<dbReference type="InterPro" id="IPR015424">
    <property type="entry name" value="PyrdxlP-dep_Trfase"/>
</dbReference>
<evidence type="ECO:0000256" key="14">
    <source>
        <dbReference type="ARBA" id="ARBA00059280"/>
    </source>
</evidence>
<dbReference type="UniPathway" id="UPA00528">
    <property type="reaction ID" value="UER00586"/>
</dbReference>
<protein>
    <recommendedName>
        <fullName evidence="15">Alanine aminotransferase 1</fullName>
        <ecNumber evidence="12">2.6.1.2</ecNumber>
    </recommendedName>
    <alternativeName>
        <fullName evidence="17">Glutamate pyruvate transaminase 1</fullName>
    </alternativeName>
    <alternativeName>
        <fullName evidence="16">Glutamic--alanine transaminase 1</fullName>
    </alternativeName>
    <alternativeName>
        <fullName evidence="18">Glutamic--pyruvic transaminase 1</fullName>
    </alternativeName>
</protein>
<reference evidence="20" key="3">
    <citation type="submission" date="2025-09" db="UniProtKB">
        <authorList>
            <consortium name="Ensembl"/>
        </authorList>
    </citation>
    <scope>IDENTIFICATION</scope>
</reference>
<dbReference type="Ensembl" id="ENSSORT00005007987.1">
    <property type="protein sequence ID" value="ENSSORP00005007706.1"/>
    <property type="gene ID" value="ENSSORG00005004357.1"/>
</dbReference>
<evidence type="ECO:0000313" key="20">
    <source>
        <dbReference type="Ensembl" id="ENSSORP00005007706.1"/>
    </source>
</evidence>
<organism evidence="20 21">
    <name type="scientific">Sphaeramia orbicularis</name>
    <name type="common">orbiculate cardinalfish</name>
    <dbReference type="NCBI Taxonomy" id="375764"/>
    <lineage>
        <taxon>Eukaryota</taxon>
        <taxon>Metazoa</taxon>
        <taxon>Chordata</taxon>
        <taxon>Craniata</taxon>
        <taxon>Vertebrata</taxon>
        <taxon>Euteleostomi</taxon>
        <taxon>Actinopterygii</taxon>
        <taxon>Neopterygii</taxon>
        <taxon>Teleostei</taxon>
        <taxon>Neoteleostei</taxon>
        <taxon>Acanthomorphata</taxon>
        <taxon>Gobiaria</taxon>
        <taxon>Kurtiformes</taxon>
        <taxon>Apogonoidei</taxon>
        <taxon>Apogonidae</taxon>
        <taxon>Apogoninae</taxon>
        <taxon>Sphaeramia</taxon>
    </lineage>
</organism>
<comment type="subunit">
    <text evidence="3">Homodimer.</text>
</comment>